<name>A0A4V6KSS3_9SPHI</name>
<dbReference type="InterPro" id="IPR006103">
    <property type="entry name" value="Glyco_hydro_2_cat"/>
</dbReference>
<dbReference type="InterPro" id="IPR013783">
    <property type="entry name" value="Ig-like_fold"/>
</dbReference>
<protein>
    <recommendedName>
        <fullName evidence="3">Beta-glucuronidase</fullName>
        <ecNumber evidence="2">3.2.1.31</ecNumber>
    </recommendedName>
</protein>
<dbReference type="Pfam" id="PF02836">
    <property type="entry name" value="Glyco_hydro_2_C"/>
    <property type="match status" value="1"/>
</dbReference>
<dbReference type="SUPFAM" id="SSF51445">
    <property type="entry name" value="(Trans)glycosidases"/>
    <property type="match status" value="1"/>
</dbReference>
<reference evidence="9 10" key="1">
    <citation type="submission" date="2019-05" db="EMBL/GenBank/DDBJ databases">
        <authorList>
            <consortium name="Pathogen Informatics"/>
        </authorList>
    </citation>
    <scope>NUCLEOTIDE SEQUENCE [LARGE SCALE GENOMIC DNA]</scope>
    <source>
        <strain evidence="9 10">NCTC11429</strain>
    </source>
</reference>
<dbReference type="AlphaFoldDB" id="A0A4V6KSS3"/>
<dbReference type="EMBL" id="LR590484">
    <property type="protein sequence ID" value="VTR48018.1"/>
    <property type="molecule type" value="Genomic_DNA"/>
</dbReference>
<dbReference type="KEGG" id="stha:NCTC11429_03617"/>
<gene>
    <name evidence="9" type="primary">uidA_3</name>
    <name evidence="9" type="ORF">NCTC11429_03617</name>
</gene>
<evidence type="ECO:0000259" key="8">
    <source>
        <dbReference type="Pfam" id="PF02837"/>
    </source>
</evidence>
<evidence type="ECO:0000313" key="9">
    <source>
        <dbReference type="EMBL" id="VTR48018.1"/>
    </source>
</evidence>
<dbReference type="PANTHER" id="PTHR10066">
    <property type="entry name" value="BETA-GLUCURONIDASE"/>
    <property type="match status" value="1"/>
</dbReference>
<dbReference type="Gene3D" id="2.60.120.260">
    <property type="entry name" value="Galactose-binding domain-like"/>
    <property type="match status" value="1"/>
</dbReference>
<evidence type="ECO:0000259" key="7">
    <source>
        <dbReference type="Pfam" id="PF02836"/>
    </source>
</evidence>
<dbReference type="InterPro" id="IPR036156">
    <property type="entry name" value="Beta-gal/glucu_dom_sf"/>
</dbReference>
<dbReference type="STRING" id="1123265.GCA_000686625_01247"/>
<evidence type="ECO:0000256" key="4">
    <source>
        <dbReference type="ARBA" id="ARBA00022801"/>
    </source>
</evidence>
<dbReference type="Pfam" id="PF00703">
    <property type="entry name" value="Glyco_hydro_2"/>
    <property type="match status" value="1"/>
</dbReference>
<comment type="similarity">
    <text evidence="1">Belongs to the glycosyl hydrolase 2 family.</text>
</comment>
<evidence type="ECO:0000259" key="6">
    <source>
        <dbReference type="Pfam" id="PF00703"/>
    </source>
</evidence>
<evidence type="ECO:0000256" key="1">
    <source>
        <dbReference type="ARBA" id="ARBA00007401"/>
    </source>
</evidence>
<organism evidence="9 10">
    <name type="scientific">Sphingobacterium thalpophilum</name>
    <dbReference type="NCBI Taxonomy" id="259"/>
    <lineage>
        <taxon>Bacteria</taxon>
        <taxon>Pseudomonadati</taxon>
        <taxon>Bacteroidota</taxon>
        <taxon>Sphingobacteriia</taxon>
        <taxon>Sphingobacteriales</taxon>
        <taxon>Sphingobacteriaceae</taxon>
        <taxon>Sphingobacterium</taxon>
    </lineage>
</organism>
<keyword evidence="4 9" id="KW-0378">Hydrolase</keyword>
<evidence type="ECO:0000256" key="5">
    <source>
        <dbReference type="ARBA" id="ARBA00023295"/>
    </source>
</evidence>
<dbReference type="Gene3D" id="3.20.20.80">
    <property type="entry name" value="Glycosidases"/>
    <property type="match status" value="1"/>
</dbReference>
<dbReference type="EC" id="3.2.1.31" evidence="2"/>
<dbReference type="PRINTS" id="PR00132">
    <property type="entry name" value="GLHYDRLASE2"/>
</dbReference>
<dbReference type="InterPro" id="IPR017853">
    <property type="entry name" value="GH"/>
</dbReference>
<evidence type="ECO:0000313" key="10">
    <source>
        <dbReference type="Proteomes" id="UP000308196"/>
    </source>
</evidence>
<dbReference type="GO" id="GO:0019391">
    <property type="term" value="P:glucuronoside catabolic process"/>
    <property type="evidence" value="ECO:0007669"/>
    <property type="project" value="TreeGrafter"/>
</dbReference>
<dbReference type="Proteomes" id="UP000308196">
    <property type="component" value="Chromosome"/>
</dbReference>
<feature type="domain" description="Glycoside hydrolase family 2 immunoglobulin-like beta-sandwich" evidence="6">
    <location>
        <begin position="208"/>
        <end position="299"/>
    </location>
</feature>
<evidence type="ECO:0000256" key="2">
    <source>
        <dbReference type="ARBA" id="ARBA00012761"/>
    </source>
</evidence>
<dbReference type="SUPFAM" id="SSF49303">
    <property type="entry name" value="beta-Galactosidase/glucuronidase domain"/>
    <property type="match status" value="1"/>
</dbReference>
<sequence length="601" mass="69562">MTNKQHMNKTIDKIKITLLWLQIFPILLHAQSAMTNIEGRQSTSLNGIWNIIIDPFDAGSGNWAAYYKDRKPTNDSDFVEYAFEGGPQLYVPGDFNSQLPDLKYYESSIWYKRTFSIQTTANNRFFLHFGAVNYRAEIYLNGAKIGEHEGGFTPFQFEVTDQLKNGDNSLIVKVNNQRVKDGIPGLGFDWFNYGGITRDVDLVSTPKTYIKDYFIQLSQNNENIVKGYVKLDGSTKQQEIRISIPELGANFRTRTNEDGMATLRFPLKNKSLWTPANPKLYDVIVSAQTDTIQEKIGFRTIRVDGTDILLNGKSIFLKGINIHEEIPQRQSRAYHESDYKILLDWAKELGCNYVRLVHYPHHEKMVKMAEKMGLMVWEKLPVYQGIDFANESMKEKMSLMLKEMISRDQNRAAIIIWSLSNETYSSPPRDSALKRLYQLTKSLDDTRLVTSALNNMRFEGNKAYIEDEVNSFMDVMAINQYLGWYKQWPEANKEVEWISKFNKPLIFSEFGGEAVFGNNNNPERASSWSEDYLANIYKRQFNMFKSISYLRGVTPWLLVDFRSPGRAHPLYQKGWNRKGLLSDRGEKKKAWYIVAGYFKDN</sequence>
<dbReference type="InterPro" id="IPR006104">
    <property type="entry name" value="Glyco_hydro_2_N"/>
</dbReference>
<proteinExistence type="inferred from homology"/>
<keyword evidence="5 9" id="KW-0326">Glycosidase</keyword>
<dbReference type="InterPro" id="IPR006102">
    <property type="entry name" value="Ig-like_GH2"/>
</dbReference>
<dbReference type="InterPro" id="IPR008979">
    <property type="entry name" value="Galactose-bd-like_sf"/>
</dbReference>
<accession>A0A4V6KSS3</accession>
<dbReference type="GO" id="GO:0005975">
    <property type="term" value="P:carbohydrate metabolic process"/>
    <property type="evidence" value="ECO:0007669"/>
    <property type="project" value="InterPro"/>
</dbReference>
<dbReference type="GO" id="GO:0030246">
    <property type="term" value="F:carbohydrate binding"/>
    <property type="evidence" value="ECO:0007669"/>
    <property type="project" value="TreeGrafter"/>
</dbReference>
<dbReference type="Gene3D" id="2.60.40.10">
    <property type="entry name" value="Immunoglobulins"/>
    <property type="match status" value="1"/>
</dbReference>
<feature type="domain" description="Glycoside hydrolase family 2 catalytic" evidence="7">
    <location>
        <begin position="301"/>
        <end position="527"/>
    </location>
</feature>
<dbReference type="PANTHER" id="PTHR10066:SF67">
    <property type="entry name" value="BETA-GLUCURONIDASE"/>
    <property type="match status" value="1"/>
</dbReference>
<dbReference type="GO" id="GO:0004566">
    <property type="term" value="F:beta-glucuronidase activity"/>
    <property type="evidence" value="ECO:0007669"/>
    <property type="project" value="UniProtKB-EC"/>
</dbReference>
<evidence type="ECO:0000256" key="3">
    <source>
        <dbReference type="ARBA" id="ARBA00016205"/>
    </source>
</evidence>
<dbReference type="InterPro" id="IPR006101">
    <property type="entry name" value="Glyco_hydro_2"/>
</dbReference>
<feature type="domain" description="Glycosyl hydrolases family 2 sugar binding" evidence="8">
    <location>
        <begin position="98"/>
        <end position="206"/>
    </location>
</feature>
<dbReference type="Pfam" id="PF02837">
    <property type="entry name" value="Glyco_hydro_2_N"/>
    <property type="match status" value="1"/>
</dbReference>
<dbReference type="SUPFAM" id="SSF49785">
    <property type="entry name" value="Galactose-binding domain-like"/>
    <property type="match status" value="1"/>
</dbReference>